<proteinExistence type="predicted"/>
<feature type="region of interest" description="Disordered" evidence="1">
    <location>
        <begin position="1"/>
        <end position="78"/>
    </location>
</feature>
<sequence>MDHKDSSYAEAPATPRAKRPEPSTPFSHLANPLAIAAVDHHGPVDSAHGVARRQPRAGEGGRVANLRARSRRNSRSCS</sequence>
<evidence type="ECO:0000313" key="2">
    <source>
        <dbReference type="EMBL" id="KAE9313850.1"/>
    </source>
</evidence>
<protein>
    <submittedName>
        <fullName evidence="2">Uncharacterized protein</fullName>
    </submittedName>
</protein>
<gene>
    <name evidence="2" type="ORF">PF008_g19628</name>
</gene>
<evidence type="ECO:0000256" key="1">
    <source>
        <dbReference type="SAM" id="MobiDB-lite"/>
    </source>
</evidence>
<feature type="compositionally biased region" description="Basic residues" evidence="1">
    <location>
        <begin position="68"/>
        <end position="78"/>
    </location>
</feature>
<dbReference type="Proteomes" id="UP000486351">
    <property type="component" value="Unassembled WGS sequence"/>
</dbReference>
<dbReference type="AlphaFoldDB" id="A0A6G0R2X7"/>
<name>A0A6G0R2X7_9STRA</name>
<accession>A0A6G0R2X7</accession>
<evidence type="ECO:0000313" key="3">
    <source>
        <dbReference type="Proteomes" id="UP000486351"/>
    </source>
</evidence>
<dbReference type="EMBL" id="QXFY01001595">
    <property type="protein sequence ID" value="KAE9313850.1"/>
    <property type="molecule type" value="Genomic_DNA"/>
</dbReference>
<organism evidence="2 3">
    <name type="scientific">Phytophthora fragariae</name>
    <dbReference type="NCBI Taxonomy" id="53985"/>
    <lineage>
        <taxon>Eukaryota</taxon>
        <taxon>Sar</taxon>
        <taxon>Stramenopiles</taxon>
        <taxon>Oomycota</taxon>
        <taxon>Peronosporomycetes</taxon>
        <taxon>Peronosporales</taxon>
        <taxon>Peronosporaceae</taxon>
        <taxon>Phytophthora</taxon>
    </lineage>
</organism>
<reference evidence="2 3" key="1">
    <citation type="submission" date="2018-09" db="EMBL/GenBank/DDBJ databases">
        <title>Genomic investigation of the strawberry pathogen Phytophthora fragariae indicates pathogenicity is determined by transcriptional variation in three key races.</title>
        <authorList>
            <person name="Adams T.M."/>
            <person name="Armitage A.D."/>
            <person name="Sobczyk M.K."/>
            <person name="Bates H.J."/>
            <person name="Dunwell J.M."/>
            <person name="Nellist C.F."/>
            <person name="Harrison R.J."/>
        </authorList>
    </citation>
    <scope>NUCLEOTIDE SEQUENCE [LARGE SCALE GENOMIC DNA]</scope>
    <source>
        <strain evidence="2 3">NOV-77</strain>
    </source>
</reference>
<comment type="caution">
    <text evidence="2">The sequence shown here is derived from an EMBL/GenBank/DDBJ whole genome shotgun (WGS) entry which is preliminary data.</text>
</comment>